<dbReference type="PANTHER" id="PTHR44259:SF57">
    <property type="entry name" value="DUF1618 DOMAIN-CONTAINING PROTEIN"/>
    <property type="match status" value="1"/>
</dbReference>
<dbReference type="AlphaFoldDB" id="A0ABC8Z899"/>
<evidence type="ECO:0000259" key="1">
    <source>
        <dbReference type="Pfam" id="PF03478"/>
    </source>
</evidence>
<dbReference type="EMBL" id="OZ075128">
    <property type="protein sequence ID" value="CAL4956798.1"/>
    <property type="molecule type" value="Genomic_DNA"/>
</dbReference>
<feature type="domain" description="KIB1-4 beta-propeller" evidence="1">
    <location>
        <begin position="106"/>
        <end position="368"/>
    </location>
</feature>
<keyword evidence="3" id="KW-1185">Reference proteome</keyword>
<dbReference type="PANTHER" id="PTHR44259">
    <property type="entry name" value="OS07G0183000 PROTEIN-RELATED"/>
    <property type="match status" value="1"/>
</dbReference>
<organism evidence="2 3">
    <name type="scientific">Urochloa decumbens</name>
    <dbReference type="NCBI Taxonomy" id="240449"/>
    <lineage>
        <taxon>Eukaryota</taxon>
        <taxon>Viridiplantae</taxon>
        <taxon>Streptophyta</taxon>
        <taxon>Embryophyta</taxon>
        <taxon>Tracheophyta</taxon>
        <taxon>Spermatophyta</taxon>
        <taxon>Magnoliopsida</taxon>
        <taxon>Liliopsida</taxon>
        <taxon>Poales</taxon>
        <taxon>Poaceae</taxon>
        <taxon>PACMAD clade</taxon>
        <taxon>Panicoideae</taxon>
        <taxon>Panicodae</taxon>
        <taxon>Paniceae</taxon>
        <taxon>Melinidinae</taxon>
        <taxon>Urochloa</taxon>
    </lineage>
</organism>
<evidence type="ECO:0000313" key="3">
    <source>
        <dbReference type="Proteomes" id="UP001497457"/>
    </source>
</evidence>
<dbReference type="InterPro" id="IPR050942">
    <property type="entry name" value="F-box_BR-signaling"/>
</dbReference>
<proteinExistence type="predicted"/>
<gene>
    <name evidence="2" type="ORF">URODEC1_LOCUS42164</name>
</gene>
<dbReference type="InterPro" id="IPR005174">
    <property type="entry name" value="KIB1-4_b-propeller"/>
</dbReference>
<name>A0ABC8Z899_9POAL</name>
<protein>
    <recommendedName>
        <fullName evidence="1">KIB1-4 beta-propeller domain-containing protein</fullName>
    </recommendedName>
</protein>
<reference evidence="2" key="1">
    <citation type="submission" date="2024-10" db="EMBL/GenBank/DDBJ databases">
        <authorList>
            <person name="Ryan C."/>
        </authorList>
    </citation>
    <scope>NUCLEOTIDE SEQUENCE [LARGE SCALE GENOMIC DNA]</scope>
</reference>
<evidence type="ECO:0000313" key="2">
    <source>
        <dbReference type="EMBL" id="CAL4956798.1"/>
    </source>
</evidence>
<accession>A0ABC8Z899</accession>
<dbReference type="Pfam" id="PF03478">
    <property type="entry name" value="Beta-prop_KIB1-4"/>
    <property type="match status" value="1"/>
</dbReference>
<sequence length="418" mass="45187">MAILPECDNGARPWADLLIEMVDAVVQHLDFFSATRLAAVCTSWAAAVSANAALPPSGAPCLLMTSEEDDDGDYGARPDDDEDWTYRLVDPTRGEGVSFPAAPIRGVRERWWVGGKDDWLAAVDERGGARLLNPYTGGQIDLPRRAGAGTGRAFDRIIVCATPSDDSGGYLVIGMPVGQNNLEIARGGGDGRSRWTPLRNPKGRYSYFADADYKDAVVHKGKVFAVDASGSVYAWNIQRGGGGACSGSPAVLRRPHVDVGELEVQPESCGSSRSPPTAAASSSCLEFVARGVCLYERDVDAGGGGGWSPVTSLGDHSLFLGASYPFMARAVNNKGSSSDPEWRLGGPNCVCFAKGQQFESEYDVEVFDVGAEVNIGNEYKFLWSDSRHRYHYQEPIWFRPMLKNYGLECANSKNYDLE</sequence>
<dbReference type="Proteomes" id="UP001497457">
    <property type="component" value="Chromosome 18b"/>
</dbReference>